<organism evidence="2">
    <name type="scientific">Cacopsylla melanoneura</name>
    <dbReference type="NCBI Taxonomy" id="428564"/>
    <lineage>
        <taxon>Eukaryota</taxon>
        <taxon>Metazoa</taxon>
        <taxon>Ecdysozoa</taxon>
        <taxon>Arthropoda</taxon>
        <taxon>Hexapoda</taxon>
        <taxon>Insecta</taxon>
        <taxon>Pterygota</taxon>
        <taxon>Neoptera</taxon>
        <taxon>Paraneoptera</taxon>
        <taxon>Hemiptera</taxon>
        <taxon>Sternorrhyncha</taxon>
        <taxon>Psylloidea</taxon>
        <taxon>Psyllidae</taxon>
        <taxon>Psyllinae</taxon>
        <taxon>Cacopsylla</taxon>
    </lineage>
</organism>
<proteinExistence type="predicted"/>
<dbReference type="EMBL" id="HBUF01206532">
    <property type="protein sequence ID" value="CAG6664019.1"/>
    <property type="molecule type" value="Transcribed_RNA"/>
</dbReference>
<evidence type="ECO:0000256" key="1">
    <source>
        <dbReference type="SAM" id="MobiDB-lite"/>
    </source>
</evidence>
<dbReference type="AlphaFoldDB" id="A0A8D8SBA2"/>
<feature type="region of interest" description="Disordered" evidence="1">
    <location>
        <begin position="1"/>
        <end position="21"/>
    </location>
</feature>
<dbReference type="EMBL" id="HBUF01206533">
    <property type="protein sequence ID" value="CAG6664022.1"/>
    <property type="molecule type" value="Transcribed_RNA"/>
</dbReference>
<sequence>MGFSIHNYSRQQSNHQCGNIRNDKQTNDHVWVWVKFLQQTSRRVLQPASRRFNGNKSSLEPFIGNKPSLRRFNGKKPSLRWFSWSKPSLGGFSWSKPAPRWVISFSQTVLL</sequence>
<name>A0A8D8SBA2_9HEMI</name>
<protein>
    <submittedName>
        <fullName evidence="2">Uncharacterized protein</fullName>
    </submittedName>
</protein>
<reference evidence="2" key="1">
    <citation type="submission" date="2021-05" db="EMBL/GenBank/DDBJ databases">
        <authorList>
            <person name="Alioto T."/>
            <person name="Alioto T."/>
            <person name="Gomez Garrido J."/>
        </authorList>
    </citation>
    <scope>NUCLEOTIDE SEQUENCE</scope>
</reference>
<accession>A0A8D8SBA2</accession>
<evidence type="ECO:0000313" key="2">
    <source>
        <dbReference type="EMBL" id="CAG6664019.1"/>
    </source>
</evidence>
<feature type="compositionally biased region" description="Polar residues" evidence="1">
    <location>
        <begin position="1"/>
        <end position="19"/>
    </location>
</feature>